<proteinExistence type="predicted"/>
<evidence type="ECO:0000313" key="2">
    <source>
        <dbReference type="EMBL" id="QBM89926.1"/>
    </source>
</evidence>
<accession>A0A4P6XTY6</accession>
<protein>
    <submittedName>
        <fullName evidence="2">Uncharacterized protein</fullName>
    </submittedName>
</protein>
<organism evidence="2 3">
    <name type="scientific">Metschnikowia aff. pulcherrima</name>
    <dbReference type="NCBI Taxonomy" id="2163413"/>
    <lineage>
        <taxon>Eukaryota</taxon>
        <taxon>Fungi</taxon>
        <taxon>Dikarya</taxon>
        <taxon>Ascomycota</taxon>
        <taxon>Saccharomycotina</taxon>
        <taxon>Pichiomycetes</taxon>
        <taxon>Metschnikowiaceae</taxon>
        <taxon>Metschnikowia</taxon>
    </lineage>
</organism>
<dbReference type="Proteomes" id="UP000292447">
    <property type="component" value="Chromosome V"/>
</dbReference>
<gene>
    <name evidence="2" type="ORF">METSCH_E01630</name>
</gene>
<evidence type="ECO:0000313" key="3">
    <source>
        <dbReference type="Proteomes" id="UP000292447"/>
    </source>
</evidence>
<keyword evidence="3" id="KW-1185">Reference proteome</keyword>
<evidence type="ECO:0000256" key="1">
    <source>
        <dbReference type="SAM" id="MobiDB-lite"/>
    </source>
</evidence>
<feature type="region of interest" description="Disordered" evidence="1">
    <location>
        <begin position="99"/>
        <end position="131"/>
    </location>
</feature>
<dbReference type="EMBL" id="CP034460">
    <property type="protein sequence ID" value="QBM89926.1"/>
    <property type="molecule type" value="Genomic_DNA"/>
</dbReference>
<name>A0A4P6XTY6_9ASCO</name>
<reference evidence="3" key="1">
    <citation type="submission" date="2019-03" db="EMBL/GenBank/DDBJ databases">
        <title>Snf2 controls pulcherriminic acid biosynthesis and connects pigmentation and antifungal activity of the yeast Metschnikowia pulcherrima.</title>
        <authorList>
            <person name="Gore-Lloyd D."/>
            <person name="Sumann I."/>
            <person name="Brachmann A.O."/>
            <person name="Schneeberger K."/>
            <person name="Ortiz-Merino R.A."/>
            <person name="Moreno-Beltran M."/>
            <person name="Schlaefli M."/>
            <person name="Kirner P."/>
            <person name="Santos Kron A."/>
            <person name="Wolfe K.H."/>
            <person name="Piel J."/>
            <person name="Ahrens C.H."/>
            <person name="Henk D."/>
            <person name="Freimoser F.M."/>
        </authorList>
    </citation>
    <scope>NUCLEOTIDE SEQUENCE [LARGE SCALE GENOMIC DNA]</scope>
    <source>
        <strain evidence="3">APC 1.2</strain>
    </source>
</reference>
<dbReference type="AlphaFoldDB" id="A0A4P6XTY6"/>
<sequence length="401" mass="44260">MSLPKVLSDRKVFAVVPQAVESPGALSDYLYVTQASLAELLDSTFFELTDELGSMEERLAVWEIRLLLLLFTDQLQAAKREATLLNNALYIHENPGAPATLNVQNRPPNGPHSGSSQASIPPGPVYPLPNNNDEKIPDSLLMLLLSLKAAPNLARVNEIYRLCYQKRLKGESHEQLVFLSTKNGLQAKLMALAYGVVAVLFVSRNHATLVTFLGSMRDDLGSAIRSAKLEQSAIKSANLEQSANSSQDTVSGIECYYSNVTLMWVLAKIHVRRGSSSSSLEAETWGELYDHELASISEGTWKSLRFVTSKIAPRINGSIQKLDLENLSTKKLADLVAEDKLSVRTICCLLALWSVAATHITTLTEDTFTVTGEEEKTNLAKTYNFVTSKWGEYFNKLYGLE</sequence>
<feature type="compositionally biased region" description="Polar residues" evidence="1">
    <location>
        <begin position="101"/>
        <end position="119"/>
    </location>
</feature>